<dbReference type="Proteomes" id="UP001155182">
    <property type="component" value="Unassembled WGS sequence"/>
</dbReference>
<dbReference type="SUPFAM" id="SSF54593">
    <property type="entry name" value="Glyoxalase/Bleomycin resistance protein/Dihydroxybiphenyl dioxygenase"/>
    <property type="match status" value="1"/>
</dbReference>
<comment type="caution">
    <text evidence="2">The sequence shown here is derived from an EMBL/GenBank/DDBJ whole genome shotgun (WGS) entry which is preliminary data.</text>
</comment>
<sequence>MRSTDIYLHFNGNSEMAFSFYRSIFGGEFIAAQRYKDVPGGDKMNEDDQEKMMHISLKITPYTTLMASDIVNKDDSNFVAGNNFHICLHAENEKDADKLFNALSNEGKIEMPMNKTFWGAYFGMCQDKFGIQWMINFTYPQTN</sequence>
<gene>
    <name evidence="2" type="ORF">NF867_14620</name>
</gene>
<dbReference type="RefSeq" id="WP_252588991.1">
    <property type="nucleotide sequence ID" value="NZ_JAMWYS010000053.1"/>
</dbReference>
<dbReference type="PANTHER" id="PTHR33990">
    <property type="entry name" value="PROTEIN YJDN-RELATED"/>
    <property type="match status" value="1"/>
</dbReference>
<accession>A0A9X2F4K5</accession>
<keyword evidence="3" id="KW-1185">Reference proteome</keyword>
<evidence type="ECO:0000313" key="2">
    <source>
        <dbReference type="EMBL" id="MCO4294094.1"/>
    </source>
</evidence>
<proteinExistence type="predicted"/>
<dbReference type="Gene3D" id="3.10.180.10">
    <property type="entry name" value="2,3-Dihydroxybiphenyl 1,2-Dioxygenase, domain 1"/>
    <property type="match status" value="1"/>
</dbReference>
<evidence type="ECO:0000259" key="1">
    <source>
        <dbReference type="Pfam" id="PF00903"/>
    </source>
</evidence>
<protein>
    <submittedName>
        <fullName evidence="2">VOC family protein</fullName>
    </submittedName>
</protein>
<organism evidence="2 3">
    <name type="scientific">Solitalea agri</name>
    <dbReference type="NCBI Taxonomy" id="2953739"/>
    <lineage>
        <taxon>Bacteria</taxon>
        <taxon>Pseudomonadati</taxon>
        <taxon>Bacteroidota</taxon>
        <taxon>Sphingobacteriia</taxon>
        <taxon>Sphingobacteriales</taxon>
        <taxon>Sphingobacteriaceae</taxon>
        <taxon>Solitalea</taxon>
    </lineage>
</organism>
<dbReference type="InterPro" id="IPR004360">
    <property type="entry name" value="Glyas_Fos-R_dOase_dom"/>
</dbReference>
<dbReference type="CDD" id="cd06588">
    <property type="entry name" value="PhnB_like"/>
    <property type="match status" value="1"/>
</dbReference>
<reference evidence="2" key="1">
    <citation type="submission" date="2022-06" db="EMBL/GenBank/DDBJ databases">
        <title>Solitalea sp. MAHUQ-68 isolated from rhizospheric soil.</title>
        <authorList>
            <person name="Huq M.A."/>
        </authorList>
    </citation>
    <scope>NUCLEOTIDE SEQUENCE</scope>
    <source>
        <strain evidence="2">MAHUQ-68</strain>
    </source>
</reference>
<dbReference type="InterPro" id="IPR029068">
    <property type="entry name" value="Glyas_Bleomycin-R_OHBP_Dase"/>
</dbReference>
<evidence type="ECO:0000313" key="3">
    <source>
        <dbReference type="Proteomes" id="UP001155182"/>
    </source>
</evidence>
<dbReference type="Pfam" id="PF00903">
    <property type="entry name" value="Glyoxalase"/>
    <property type="match status" value="1"/>
</dbReference>
<name>A0A9X2F4K5_9SPHI</name>
<dbReference type="InterPro" id="IPR028973">
    <property type="entry name" value="PhnB-like"/>
</dbReference>
<dbReference type="PANTHER" id="PTHR33990:SF1">
    <property type="entry name" value="PROTEIN YJDN"/>
    <property type="match status" value="1"/>
</dbReference>
<dbReference type="EMBL" id="JAMWYS010000053">
    <property type="protein sequence ID" value="MCO4294094.1"/>
    <property type="molecule type" value="Genomic_DNA"/>
</dbReference>
<dbReference type="AlphaFoldDB" id="A0A9X2F4K5"/>
<feature type="domain" description="Glyoxalase/fosfomycin resistance/dioxygenase" evidence="1">
    <location>
        <begin position="12"/>
        <end position="135"/>
    </location>
</feature>